<dbReference type="PANTHER" id="PTHR28251:SF1">
    <property type="entry name" value="V-TYPE ATPASE ASSEMBLY FACTOR PKR1"/>
    <property type="match status" value="1"/>
</dbReference>
<sequence>MTDKVEADTSSESFFSNILKPGSSLHPTFILIVDATFAALFAVLAGLLFATSGNIHFIALICIELCLWGSVKWFMNELQNSTPNPSSEASENSNETDAPNTKPKTQ</sequence>
<name>A0A409YA84_9AGAR</name>
<dbReference type="InParanoid" id="A0A409YA84"/>
<keyword evidence="4" id="KW-1185">Reference proteome</keyword>
<feature type="compositionally biased region" description="Low complexity" evidence="1">
    <location>
        <begin position="80"/>
        <end position="96"/>
    </location>
</feature>
<evidence type="ECO:0000313" key="3">
    <source>
        <dbReference type="EMBL" id="PPQ99916.1"/>
    </source>
</evidence>
<dbReference type="Pfam" id="PF08636">
    <property type="entry name" value="Pkr1"/>
    <property type="match status" value="1"/>
</dbReference>
<dbReference type="OrthoDB" id="9626941at2759"/>
<proteinExistence type="predicted"/>
<dbReference type="GO" id="GO:0005789">
    <property type="term" value="C:endoplasmic reticulum membrane"/>
    <property type="evidence" value="ECO:0007669"/>
    <property type="project" value="TreeGrafter"/>
</dbReference>
<dbReference type="AlphaFoldDB" id="A0A409YA84"/>
<comment type="caution">
    <text evidence="3">The sequence shown here is derived from an EMBL/GenBank/DDBJ whole genome shotgun (WGS) entry which is preliminary data.</text>
</comment>
<keyword evidence="2" id="KW-1133">Transmembrane helix</keyword>
<protein>
    <submittedName>
        <fullName evidence="3">Uncharacterized protein</fullName>
    </submittedName>
</protein>
<organism evidence="3 4">
    <name type="scientific">Panaeolus cyanescens</name>
    <dbReference type="NCBI Taxonomy" id="181874"/>
    <lineage>
        <taxon>Eukaryota</taxon>
        <taxon>Fungi</taxon>
        <taxon>Dikarya</taxon>
        <taxon>Basidiomycota</taxon>
        <taxon>Agaricomycotina</taxon>
        <taxon>Agaricomycetes</taxon>
        <taxon>Agaricomycetidae</taxon>
        <taxon>Agaricales</taxon>
        <taxon>Agaricineae</taxon>
        <taxon>Galeropsidaceae</taxon>
        <taxon>Panaeolus</taxon>
    </lineage>
</organism>
<dbReference type="Proteomes" id="UP000284842">
    <property type="component" value="Unassembled WGS sequence"/>
</dbReference>
<dbReference type="PANTHER" id="PTHR28251">
    <property type="entry name" value="V-TYPE ATPASE ASSEMBLY FACTOR PKR1"/>
    <property type="match status" value="1"/>
</dbReference>
<accession>A0A409YA84</accession>
<feature type="region of interest" description="Disordered" evidence="1">
    <location>
        <begin position="80"/>
        <end position="106"/>
    </location>
</feature>
<keyword evidence="2" id="KW-0812">Transmembrane</keyword>
<dbReference type="STRING" id="181874.A0A409YA84"/>
<dbReference type="FunCoup" id="A0A409YA84">
    <property type="interactions" value="42"/>
</dbReference>
<keyword evidence="2" id="KW-0472">Membrane</keyword>
<reference evidence="3 4" key="1">
    <citation type="journal article" date="2018" name="Evol. Lett.">
        <title>Horizontal gene cluster transfer increased hallucinogenic mushroom diversity.</title>
        <authorList>
            <person name="Reynolds H.T."/>
            <person name="Vijayakumar V."/>
            <person name="Gluck-Thaler E."/>
            <person name="Korotkin H.B."/>
            <person name="Matheny P.B."/>
            <person name="Slot J.C."/>
        </authorList>
    </citation>
    <scope>NUCLEOTIDE SEQUENCE [LARGE SCALE GENOMIC DNA]</scope>
    <source>
        <strain evidence="3 4">2629</strain>
    </source>
</reference>
<evidence type="ECO:0000256" key="2">
    <source>
        <dbReference type="SAM" id="Phobius"/>
    </source>
</evidence>
<evidence type="ECO:0000313" key="4">
    <source>
        <dbReference type="Proteomes" id="UP000284842"/>
    </source>
</evidence>
<feature type="transmembrane region" description="Helical" evidence="2">
    <location>
        <begin position="29"/>
        <end position="50"/>
    </location>
</feature>
<gene>
    <name evidence="3" type="ORF">CVT24_009597</name>
</gene>
<dbReference type="InterPro" id="IPR013945">
    <property type="entry name" value="Pkr1"/>
</dbReference>
<dbReference type="GO" id="GO:0070072">
    <property type="term" value="P:vacuolar proton-transporting V-type ATPase complex assembly"/>
    <property type="evidence" value="ECO:0007669"/>
    <property type="project" value="InterPro"/>
</dbReference>
<evidence type="ECO:0000256" key="1">
    <source>
        <dbReference type="SAM" id="MobiDB-lite"/>
    </source>
</evidence>
<feature type="compositionally biased region" description="Polar residues" evidence="1">
    <location>
        <begin position="97"/>
        <end position="106"/>
    </location>
</feature>
<dbReference type="EMBL" id="NHTK01001342">
    <property type="protein sequence ID" value="PPQ99916.1"/>
    <property type="molecule type" value="Genomic_DNA"/>
</dbReference>